<comment type="similarity">
    <text evidence="1">Belongs to the esterase D family.</text>
</comment>
<dbReference type="InterPro" id="IPR029058">
    <property type="entry name" value="AB_hydrolase_fold"/>
</dbReference>
<dbReference type="Proteomes" id="UP000184420">
    <property type="component" value="Unassembled WGS sequence"/>
</dbReference>
<dbReference type="InterPro" id="IPR000801">
    <property type="entry name" value="Esterase-like"/>
</dbReference>
<keyword evidence="2" id="KW-0378">Hydrolase</keyword>
<dbReference type="AlphaFoldDB" id="A0A1M7C0T1"/>
<proteinExistence type="inferred from homology"/>
<keyword evidence="5" id="KW-1185">Reference proteome</keyword>
<keyword evidence="3" id="KW-0732">Signal</keyword>
<dbReference type="OrthoDB" id="9784036at2"/>
<dbReference type="EMBL" id="FRBL01000004">
    <property type="protein sequence ID" value="SHL60855.1"/>
    <property type="molecule type" value="Genomic_DNA"/>
</dbReference>
<organism evidence="4 5">
    <name type="scientific">Chitinophaga jiangningensis</name>
    <dbReference type="NCBI Taxonomy" id="1419482"/>
    <lineage>
        <taxon>Bacteria</taxon>
        <taxon>Pseudomonadati</taxon>
        <taxon>Bacteroidota</taxon>
        <taxon>Chitinophagia</taxon>
        <taxon>Chitinophagales</taxon>
        <taxon>Chitinophagaceae</taxon>
        <taxon>Chitinophaga</taxon>
    </lineage>
</organism>
<evidence type="ECO:0000313" key="4">
    <source>
        <dbReference type="EMBL" id="SHL60855.1"/>
    </source>
</evidence>
<protein>
    <recommendedName>
        <fullName evidence="6">Esterase</fullName>
    </recommendedName>
</protein>
<dbReference type="PANTHER" id="PTHR40841:SF2">
    <property type="entry name" value="SIDEROPHORE-DEGRADING ESTERASE (EUROFUNG)"/>
    <property type="match status" value="1"/>
</dbReference>
<name>A0A1M7C0T1_9BACT</name>
<dbReference type="RefSeq" id="WP_073080743.1">
    <property type="nucleotide sequence ID" value="NZ_FRBL01000004.1"/>
</dbReference>
<evidence type="ECO:0008006" key="6">
    <source>
        <dbReference type="Google" id="ProtNLM"/>
    </source>
</evidence>
<reference evidence="4 5" key="1">
    <citation type="submission" date="2016-11" db="EMBL/GenBank/DDBJ databases">
        <authorList>
            <person name="Jaros S."/>
            <person name="Januszkiewicz K."/>
            <person name="Wedrychowicz H."/>
        </authorList>
    </citation>
    <scope>NUCLEOTIDE SEQUENCE [LARGE SCALE GENOMIC DNA]</scope>
    <source>
        <strain evidence="4 5">DSM 27406</strain>
    </source>
</reference>
<dbReference type="SUPFAM" id="SSF53474">
    <property type="entry name" value="alpha/beta-Hydrolases"/>
    <property type="match status" value="1"/>
</dbReference>
<dbReference type="Gene3D" id="3.40.50.1820">
    <property type="entry name" value="alpha/beta hydrolase"/>
    <property type="match status" value="1"/>
</dbReference>
<dbReference type="PANTHER" id="PTHR40841">
    <property type="entry name" value="SIDEROPHORE TRIACETYLFUSARININE C ESTERASE"/>
    <property type="match status" value="1"/>
</dbReference>
<feature type="chain" id="PRO_5012680763" description="Esterase" evidence="3">
    <location>
        <begin position="21"/>
        <end position="279"/>
    </location>
</feature>
<evidence type="ECO:0000313" key="5">
    <source>
        <dbReference type="Proteomes" id="UP000184420"/>
    </source>
</evidence>
<dbReference type="Pfam" id="PF00756">
    <property type="entry name" value="Esterase"/>
    <property type="match status" value="1"/>
</dbReference>
<feature type="signal peptide" evidence="3">
    <location>
        <begin position="1"/>
        <end position="20"/>
    </location>
</feature>
<evidence type="ECO:0000256" key="3">
    <source>
        <dbReference type="SAM" id="SignalP"/>
    </source>
</evidence>
<dbReference type="GO" id="GO:0016788">
    <property type="term" value="F:hydrolase activity, acting on ester bonds"/>
    <property type="evidence" value="ECO:0007669"/>
    <property type="project" value="TreeGrafter"/>
</dbReference>
<accession>A0A1M7C0T1</accession>
<evidence type="ECO:0000256" key="2">
    <source>
        <dbReference type="ARBA" id="ARBA00022801"/>
    </source>
</evidence>
<sequence>MTRFLQVLFIIICLRANVSAQINSQPITIGQTATLWSDILQENRHINIYLPEGYNAADTVRYPVIFVLDGGMEEDFFHLAGIVRYNTQPWIARFPRSIVVGIENTNRRRDFTFAVPNTDFIEKAGFKKTNFPQYGQSAKYIGFLEKELQPWLSKNFRVSEQRTVIGESLAGLLASEILLRHPQLFSTYIIISPSLWWDDESLLKTAVNVTPARVYIGAPNKAEDKRMYEDAVKLYDHIKAAKNIEAVFDYLPEELHSTVIHQAVYNAFKKLYPKTALSQ</sequence>
<dbReference type="InterPro" id="IPR052558">
    <property type="entry name" value="Siderophore_Hydrolase_D"/>
</dbReference>
<gene>
    <name evidence="4" type="ORF">SAMN05444266_104151</name>
</gene>
<evidence type="ECO:0000256" key="1">
    <source>
        <dbReference type="ARBA" id="ARBA00005622"/>
    </source>
</evidence>